<organism evidence="2 3">
    <name type="scientific">Dorea acetigenes</name>
    <dbReference type="NCBI Taxonomy" id="2981787"/>
    <lineage>
        <taxon>Bacteria</taxon>
        <taxon>Bacillati</taxon>
        <taxon>Bacillota</taxon>
        <taxon>Clostridia</taxon>
        <taxon>Lachnospirales</taxon>
        <taxon>Lachnospiraceae</taxon>
        <taxon>Dorea</taxon>
    </lineage>
</organism>
<evidence type="ECO:0000313" key="2">
    <source>
        <dbReference type="EMBL" id="MCU6687660.1"/>
    </source>
</evidence>
<comment type="caution">
    <text evidence="2">The sequence shown here is derived from an EMBL/GenBank/DDBJ whole genome shotgun (WGS) entry which is preliminary data.</text>
</comment>
<evidence type="ECO:0000259" key="1">
    <source>
        <dbReference type="Pfam" id="PF01248"/>
    </source>
</evidence>
<dbReference type="Pfam" id="PF01248">
    <property type="entry name" value="Ribosomal_L7Ae"/>
    <property type="match status" value="1"/>
</dbReference>
<gene>
    <name evidence="2" type="ORF">OCV99_14190</name>
</gene>
<feature type="domain" description="Ribosomal protein eL8/eL30/eS12/Gadd45" evidence="1">
    <location>
        <begin position="5"/>
        <end position="93"/>
    </location>
</feature>
<dbReference type="Gene3D" id="3.30.1330.30">
    <property type="match status" value="1"/>
</dbReference>
<dbReference type="EMBL" id="JAOQJU010000024">
    <property type="protein sequence ID" value="MCU6687660.1"/>
    <property type="molecule type" value="Genomic_DNA"/>
</dbReference>
<reference evidence="2 3" key="1">
    <citation type="journal article" date="2021" name="ISME Commun">
        <title>Automated analysis of genomic sequences facilitates high-throughput and comprehensive description of bacteria.</title>
        <authorList>
            <person name="Hitch T.C.A."/>
        </authorList>
    </citation>
    <scope>NUCLEOTIDE SEQUENCE [LARGE SCALE GENOMIC DNA]</scope>
    <source>
        <strain evidence="2 3">Sanger_03</strain>
    </source>
</reference>
<keyword evidence="3" id="KW-1185">Reference proteome</keyword>
<name>A0ABT2RQG4_9FIRM</name>
<accession>A0ABT2RQG4</accession>
<dbReference type="InterPro" id="IPR029064">
    <property type="entry name" value="Ribosomal_eL30-like_sf"/>
</dbReference>
<dbReference type="InterPro" id="IPR004038">
    <property type="entry name" value="Ribosomal_eL8/eL30/eS12/Gad45"/>
</dbReference>
<proteinExistence type="predicted"/>
<dbReference type="RefSeq" id="WP_158371411.1">
    <property type="nucleotide sequence ID" value="NZ_JAOQJU010000024.1"/>
</dbReference>
<dbReference type="SUPFAM" id="SSF55315">
    <property type="entry name" value="L30e-like"/>
    <property type="match status" value="1"/>
</dbReference>
<sequence length="101" mass="11039">MKPDKVLSMIGLATKAGKTASGEFCTEREVKTGRAALVIVAGDASDNTKKKFQNMCDFYEVPICFYKDKDTLGHAMGKEFRAALAILDEGFAKGILKQLNM</sequence>
<protein>
    <submittedName>
        <fullName evidence="2">Ribosomal L7Ae/L30e/S12e/Gadd45 family protein</fullName>
    </submittedName>
</protein>
<dbReference type="Proteomes" id="UP001652431">
    <property type="component" value="Unassembled WGS sequence"/>
</dbReference>
<evidence type="ECO:0000313" key="3">
    <source>
        <dbReference type="Proteomes" id="UP001652431"/>
    </source>
</evidence>